<feature type="transmembrane region" description="Helical" evidence="2">
    <location>
        <begin position="17"/>
        <end position="37"/>
    </location>
</feature>
<feature type="non-terminal residue" evidence="3">
    <location>
        <position position="127"/>
    </location>
</feature>
<reference evidence="3" key="1">
    <citation type="submission" date="2015-12" db="EMBL/GenBank/DDBJ databases">
        <title>De novo transcriptome assembly of four potential Pierce s Disease insect vectors from Arizona vineyards.</title>
        <authorList>
            <person name="Tassone E.E."/>
        </authorList>
    </citation>
    <scope>NUCLEOTIDE SEQUENCE</scope>
</reference>
<proteinExistence type="predicted"/>
<feature type="compositionally biased region" description="Polar residues" evidence="1">
    <location>
        <begin position="118"/>
        <end position="127"/>
    </location>
</feature>
<protein>
    <submittedName>
        <fullName evidence="3">Uncharacterized protein</fullName>
    </submittedName>
</protein>
<gene>
    <name evidence="3" type="ORF">g.44970</name>
</gene>
<evidence type="ECO:0000256" key="1">
    <source>
        <dbReference type="SAM" id="MobiDB-lite"/>
    </source>
</evidence>
<accession>A0A1B6E7F0</accession>
<sequence length="127" mass="15260">VIEKMKFALLQNLYTNIMWQLCWFLLLITTCYCFSAYQYKHEDHEFYDERDVDYVIDRYPHKVRASFNPFLFPWREPFNDYNWSENKPNPLTGKHKKKDPISVPGNIPNKDLSPVPGNHTSKYQKPV</sequence>
<name>A0A1B6E7F0_9HEMI</name>
<organism evidence="3">
    <name type="scientific">Clastoptera arizonana</name>
    <name type="common">Arizona spittle bug</name>
    <dbReference type="NCBI Taxonomy" id="38151"/>
    <lineage>
        <taxon>Eukaryota</taxon>
        <taxon>Metazoa</taxon>
        <taxon>Ecdysozoa</taxon>
        <taxon>Arthropoda</taxon>
        <taxon>Hexapoda</taxon>
        <taxon>Insecta</taxon>
        <taxon>Pterygota</taxon>
        <taxon>Neoptera</taxon>
        <taxon>Paraneoptera</taxon>
        <taxon>Hemiptera</taxon>
        <taxon>Auchenorrhyncha</taxon>
        <taxon>Cercopoidea</taxon>
        <taxon>Clastopteridae</taxon>
        <taxon>Clastoptera</taxon>
    </lineage>
</organism>
<feature type="non-terminal residue" evidence="3">
    <location>
        <position position="1"/>
    </location>
</feature>
<evidence type="ECO:0000313" key="3">
    <source>
        <dbReference type="EMBL" id="JAS33868.1"/>
    </source>
</evidence>
<keyword evidence="2" id="KW-1133">Transmembrane helix</keyword>
<feature type="region of interest" description="Disordered" evidence="1">
    <location>
        <begin position="88"/>
        <end position="127"/>
    </location>
</feature>
<keyword evidence="2" id="KW-0812">Transmembrane</keyword>
<dbReference type="AlphaFoldDB" id="A0A1B6E7F0"/>
<dbReference type="EMBL" id="GEDC01003430">
    <property type="protein sequence ID" value="JAS33868.1"/>
    <property type="molecule type" value="Transcribed_RNA"/>
</dbReference>
<keyword evidence="2" id="KW-0472">Membrane</keyword>
<evidence type="ECO:0000256" key="2">
    <source>
        <dbReference type="SAM" id="Phobius"/>
    </source>
</evidence>